<dbReference type="AlphaFoldDB" id="A0A0R1WGC1"/>
<evidence type="ECO:0000313" key="2">
    <source>
        <dbReference type="Proteomes" id="UP000050973"/>
    </source>
</evidence>
<evidence type="ECO:0000313" key="1">
    <source>
        <dbReference type="EMBL" id="KRM13955.1"/>
    </source>
</evidence>
<reference evidence="1 2" key="1">
    <citation type="journal article" date="2015" name="Genome Announc.">
        <title>Expanding the biotechnology potential of lactobacilli through comparative genomics of 213 strains and associated genera.</title>
        <authorList>
            <person name="Sun Z."/>
            <person name="Harris H.M."/>
            <person name="McCann A."/>
            <person name="Guo C."/>
            <person name="Argimon S."/>
            <person name="Zhang W."/>
            <person name="Yang X."/>
            <person name="Jeffery I.B."/>
            <person name="Cooney J.C."/>
            <person name="Kagawa T.F."/>
            <person name="Liu W."/>
            <person name="Song Y."/>
            <person name="Salvetti E."/>
            <person name="Wrobel A."/>
            <person name="Rasinkangas P."/>
            <person name="Parkhill J."/>
            <person name="Rea M.C."/>
            <person name="O'Sullivan O."/>
            <person name="Ritari J."/>
            <person name="Douillard F.P."/>
            <person name="Paul Ross R."/>
            <person name="Yang R."/>
            <person name="Briner A.E."/>
            <person name="Felis G.E."/>
            <person name="de Vos W.M."/>
            <person name="Barrangou R."/>
            <person name="Klaenhammer T.R."/>
            <person name="Caufield P.W."/>
            <person name="Cui Y."/>
            <person name="Zhang H."/>
            <person name="O'Toole P.W."/>
        </authorList>
    </citation>
    <scope>NUCLEOTIDE SEQUENCE [LARGE SCALE GENOMIC DNA]</scope>
    <source>
        <strain evidence="1 2">DSM 4864</strain>
    </source>
</reference>
<protein>
    <submittedName>
        <fullName evidence="1">Uncharacterized protein</fullName>
    </submittedName>
</protein>
<dbReference type="Proteomes" id="UP000050973">
    <property type="component" value="Unassembled WGS sequence"/>
</dbReference>
<dbReference type="EMBL" id="AZGE01000069">
    <property type="protein sequence ID" value="KRM13955.1"/>
    <property type="molecule type" value="Genomic_DNA"/>
</dbReference>
<accession>A0A0R1WGC1</accession>
<comment type="caution">
    <text evidence="1">The sequence shown here is derived from an EMBL/GenBank/DDBJ whole genome shotgun (WGS) entry which is preliminary data.</text>
</comment>
<sequence>MKRWSKGIDGPKAIFKHWLATAWAVQWIRLNEVDNDSIALVFNRFGEMFVI</sequence>
<proteinExistence type="predicted"/>
<gene>
    <name evidence="1" type="ORF">FC49_GL001736</name>
</gene>
<organism evidence="1 2">
    <name type="scientific">Limosilactobacillus oris DSM 4864</name>
    <dbReference type="NCBI Taxonomy" id="1423779"/>
    <lineage>
        <taxon>Bacteria</taxon>
        <taxon>Bacillati</taxon>
        <taxon>Bacillota</taxon>
        <taxon>Bacilli</taxon>
        <taxon>Lactobacillales</taxon>
        <taxon>Lactobacillaceae</taxon>
        <taxon>Limosilactobacillus</taxon>
    </lineage>
</organism>
<name>A0A0R1WGC1_9LACO</name>